<comment type="caution">
    <text evidence="2">The sequence shown here is derived from an EMBL/GenBank/DDBJ whole genome shotgun (WGS) entry which is preliminary data.</text>
</comment>
<keyword evidence="1" id="KW-0472">Membrane</keyword>
<feature type="transmembrane region" description="Helical" evidence="1">
    <location>
        <begin position="81"/>
        <end position="103"/>
    </location>
</feature>
<dbReference type="Proteomes" id="UP000693672">
    <property type="component" value="Unassembled WGS sequence"/>
</dbReference>
<keyword evidence="1" id="KW-0812">Transmembrane</keyword>
<feature type="transmembrane region" description="Helical" evidence="1">
    <location>
        <begin position="7"/>
        <end position="29"/>
    </location>
</feature>
<name>A0A916K3K2_9BACL</name>
<dbReference type="EMBL" id="CAJVAS010000020">
    <property type="protein sequence ID" value="CAG7639395.1"/>
    <property type="molecule type" value="Genomic_DNA"/>
</dbReference>
<organism evidence="2 3">
    <name type="scientific">Paenibacillus solanacearum</name>
    <dbReference type="NCBI Taxonomy" id="2048548"/>
    <lineage>
        <taxon>Bacteria</taxon>
        <taxon>Bacillati</taxon>
        <taxon>Bacillota</taxon>
        <taxon>Bacilli</taxon>
        <taxon>Bacillales</taxon>
        <taxon>Paenibacillaceae</taxon>
        <taxon>Paenibacillus</taxon>
    </lineage>
</organism>
<dbReference type="AlphaFoldDB" id="A0A916K3K2"/>
<proteinExistence type="predicted"/>
<accession>A0A916K3K2</accession>
<keyword evidence="1" id="KW-1133">Transmembrane helix</keyword>
<evidence type="ECO:0000256" key="1">
    <source>
        <dbReference type="SAM" id="Phobius"/>
    </source>
</evidence>
<keyword evidence="3" id="KW-1185">Reference proteome</keyword>
<feature type="transmembrane region" description="Helical" evidence="1">
    <location>
        <begin position="49"/>
        <end position="74"/>
    </location>
</feature>
<reference evidence="2" key="1">
    <citation type="submission" date="2021-06" db="EMBL/GenBank/DDBJ databases">
        <authorList>
            <person name="Criscuolo A."/>
        </authorList>
    </citation>
    <scope>NUCLEOTIDE SEQUENCE</scope>
    <source>
        <strain evidence="2">CIP111600</strain>
    </source>
</reference>
<feature type="transmembrane region" description="Helical" evidence="1">
    <location>
        <begin position="135"/>
        <end position="155"/>
    </location>
</feature>
<dbReference type="RefSeq" id="WP_246627544.1">
    <property type="nucleotide sequence ID" value="NZ_CAJVAS010000020.1"/>
</dbReference>
<evidence type="ECO:0000313" key="3">
    <source>
        <dbReference type="Proteomes" id="UP000693672"/>
    </source>
</evidence>
<sequence>MKMRYRWLSTTVVIAFVYGVCFCLMYLLAGMTYSLFSDVPADQSRHISAIYYGAFFTVIPFAGLGLFAPAGYLLRYVVHALAVAFLVEKGLIVFLATLLASGYPASWYGHAFPGAGFGVLCEEFPFYCTPYVGKYIGIGTLVSALSLYAGCLLSLRLARPSVTR</sequence>
<protein>
    <submittedName>
        <fullName evidence="2">Uncharacterized protein</fullName>
    </submittedName>
</protein>
<evidence type="ECO:0000313" key="2">
    <source>
        <dbReference type="EMBL" id="CAG7639395.1"/>
    </source>
</evidence>
<gene>
    <name evidence="2" type="ORF">PAESOLCIP111_04031</name>
</gene>